<evidence type="ECO:0000256" key="4">
    <source>
        <dbReference type="ARBA" id="ARBA00022692"/>
    </source>
</evidence>
<evidence type="ECO:0000256" key="2">
    <source>
        <dbReference type="ARBA" id="ARBA00022448"/>
    </source>
</evidence>
<dbReference type="PROSITE" id="PS50042">
    <property type="entry name" value="CNMP_BINDING_3"/>
    <property type="match status" value="1"/>
</dbReference>
<dbReference type="InterPro" id="IPR005821">
    <property type="entry name" value="Ion_trans_dom"/>
</dbReference>
<dbReference type="InterPro" id="IPR014710">
    <property type="entry name" value="RmlC-like_jellyroll"/>
</dbReference>
<dbReference type="PANTHER" id="PTHR10110">
    <property type="entry name" value="SODIUM/HYDROGEN EXCHANGER"/>
    <property type="match status" value="1"/>
</dbReference>
<reference evidence="12 13" key="1">
    <citation type="submission" date="2024-02" db="EMBL/GenBank/DDBJ databases">
        <authorList>
            <person name="Daric V."/>
            <person name="Darras S."/>
        </authorList>
    </citation>
    <scope>NUCLEOTIDE SEQUENCE [LARGE SCALE GENOMIC DNA]</scope>
</reference>
<dbReference type="Pfam" id="PF00999">
    <property type="entry name" value="Na_H_Exchanger"/>
    <property type="match status" value="1"/>
</dbReference>
<keyword evidence="4 10" id="KW-0812">Transmembrane</keyword>
<feature type="transmembrane region" description="Helical" evidence="10">
    <location>
        <begin position="266"/>
        <end position="283"/>
    </location>
</feature>
<feature type="transmembrane region" description="Helical" evidence="10">
    <location>
        <begin position="150"/>
        <end position="173"/>
    </location>
</feature>
<evidence type="ECO:0000313" key="13">
    <source>
        <dbReference type="Proteomes" id="UP001642483"/>
    </source>
</evidence>
<feature type="domain" description="Cyclic nucleotide-binding" evidence="11">
    <location>
        <begin position="990"/>
        <end position="1118"/>
    </location>
</feature>
<keyword evidence="6" id="KW-0915">Sodium</keyword>
<dbReference type="EMBL" id="CAWYQH010000163">
    <property type="protein sequence ID" value="CAK8697387.1"/>
    <property type="molecule type" value="Genomic_DNA"/>
</dbReference>
<feature type="transmembrane region" description="Helical" evidence="10">
    <location>
        <begin position="303"/>
        <end position="326"/>
    </location>
</feature>
<evidence type="ECO:0000256" key="8">
    <source>
        <dbReference type="ARBA" id="ARBA00023136"/>
    </source>
</evidence>
<dbReference type="Gene3D" id="6.10.140.1330">
    <property type="match status" value="1"/>
</dbReference>
<keyword evidence="3" id="KW-1003">Cell membrane</keyword>
<dbReference type="InterPro" id="IPR027359">
    <property type="entry name" value="Volt_channel_dom_sf"/>
</dbReference>
<sequence length="1259" mass="141082">MEEIQAMANVTPTEGILACVTGNCTENGTMQYENATSVSTSHHEHPPYQIVFIFGSCGVGAVLRILLRKWANFVSDWKWGSLLKIPYTVFLLLIGMVLEAIALAYPAEVQRYLLSEIDPELFLHVFLPVVIFESAYIIDIHVFWRSLGHVSLLAVPGLLIATMLTACLSLVLPEIGGLHDMQAKMYIALIFGAIISATDPVAVVALLKELGSQKYLGTIIEGEALLNDGAAIVVFKIFLELLKSTTPHFESLTALETFALVMQQSLLGPVIGWFLARIGSFILQKIYNDALAEITVTLSLTYITFYVGEICKTSGVLAVVTFGLALDRASITPAVDHFLHQFWEMLAYLANTLIFVIVGIIVVKHMDNMNIYDVGYMLVIYVCTTAIRALSIFCFFPFMKRLGLDLSWRHVLVMTWGGLRGAVGLALAIYLRSYEAILSPEVQSAGNRSSTYQSETSTGTQQGASDSQIDFEIIFEKILIHTGGIVLLTLVINASTIEAVLKKLGMLDVTHAQQVTMQNAVNRIQDNLKRSVGILKYDRFLADAKWNMVEDLTTVEYPYKNATCNDPEGDEENEGTIVEICHSQHATFKDLFEEARLRLIKALKMSYGKQYINGMLSDQEARVLIAAADTAADKPGEFINVENIRKNWKVRGTLPYIKGKLEDMMYSRKTTDLVPPRRRQLRKIFRLVTSAKFEIFMQCVIITNVVPIVLDFVVDETWENTEDWWLALQLVNIGFIIIYCIEVLLKLLGLGSKQFIKSRWNQFDILILIISFIEIIIDFTLIQSPLGPGNIVKTVKTTKVIKFGKITKVIRSLRATRLLRLSKTVLPRTLDFVNKLINMRLSFGYNVAKGFVAAEEEVSKLIISISENRNIQKKLMHASNNNRLTVTREMGLLQRDHPGIAISVKTRNAIRTILNNSRDAIQQLCSGGVLDETEMQLLERGVELRQKRLSNFPSTLAPPPPEDLLENIYWVKGNPKLLEFVKAHAVCMDYDYGDVIMEEDDVVDGIHIIVYGMIKLFGSLHGHIQQIRLRTDTFRNTFSAKQRNGDDDDDIPEANDEDFLGSGNIIGEMGLLTQSNRSCTITCETAVQTYFLSKEDLELAFGLFSKLKKAMWKVVAIRISAPLYLQHLEYQGTAIEQIHMHLSKGNIVELNETNPLFFISDDIIEVSIIYGEVKVPFTGEILKAPFVLHPEYEQLGIHNCNLAILLVIQREHLNVDTVASGLALKHNRGSRLPSISQVGGSLYGRKGSRAITTEELSEN</sequence>
<name>A0ABP0H062_CLALP</name>
<evidence type="ECO:0000256" key="1">
    <source>
        <dbReference type="ARBA" id="ARBA00004651"/>
    </source>
</evidence>
<evidence type="ECO:0000256" key="3">
    <source>
        <dbReference type="ARBA" id="ARBA00022475"/>
    </source>
</evidence>
<feature type="transmembrane region" description="Helical" evidence="10">
    <location>
        <begin position="763"/>
        <end position="782"/>
    </location>
</feature>
<evidence type="ECO:0000313" key="12">
    <source>
        <dbReference type="EMBL" id="CAK8697387.1"/>
    </source>
</evidence>
<keyword evidence="7" id="KW-0406">Ion transport</keyword>
<feature type="transmembrane region" description="Helical" evidence="10">
    <location>
        <begin position="411"/>
        <end position="431"/>
    </location>
</feature>
<evidence type="ECO:0000256" key="10">
    <source>
        <dbReference type="SAM" id="Phobius"/>
    </source>
</evidence>
<evidence type="ECO:0000256" key="6">
    <source>
        <dbReference type="ARBA" id="ARBA00023053"/>
    </source>
</evidence>
<feature type="transmembrane region" description="Helical" evidence="10">
    <location>
        <begin position="378"/>
        <end position="399"/>
    </location>
</feature>
<feature type="transmembrane region" description="Helical" evidence="10">
    <location>
        <begin position="87"/>
        <end position="106"/>
    </location>
</feature>
<evidence type="ECO:0000256" key="5">
    <source>
        <dbReference type="ARBA" id="ARBA00022989"/>
    </source>
</evidence>
<evidence type="ECO:0000259" key="11">
    <source>
        <dbReference type="PROSITE" id="PS50042"/>
    </source>
</evidence>
<keyword evidence="13" id="KW-1185">Reference proteome</keyword>
<dbReference type="SUPFAM" id="SSF51206">
    <property type="entry name" value="cAMP-binding domain-like"/>
    <property type="match status" value="1"/>
</dbReference>
<accession>A0ABP0H062</accession>
<evidence type="ECO:0000256" key="9">
    <source>
        <dbReference type="ARBA" id="ARBA00023201"/>
    </source>
</evidence>
<feature type="transmembrane region" description="Helical" evidence="10">
    <location>
        <begin position="48"/>
        <end position="67"/>
    </location>
</feature>
<keyword evidence="9" id="KW-0739">Sodium transport</keyword>
<feature type="transmembrane region" description="Helical" evidence="10">
    <location>
        <begin position="687"/>
        <end position="710"/>
    </location>
</feature>
<comment type="subcellular location">
    <subcellularLocation>
        <location evidence="1">Cell membrane</location>
        <topology evidence="1">Multi-pass membrane protein</topology>
    </subcellularLocation>
</comment>
<dbReference type="InterPro" id="IPR018490">
    <property type="entry name" value="cNMP-bd_dom_sf"/>
</dbReference>
<gene>
    <name evidence="12" type="ORF">CVLEPA_LOCUS30627</name>
</gene>
<feature type="transmembrane region" description="Helical" evidence="10">
    <location>
        <begin position="730"/>
        <end position="751"/>
    </location>
</feature>
<dbReference type="Gene3D" id="1.20.120.350">
    <property type="entry name" value="Voltage-gated potassium channels. Chain C"/>
    <property type="match status" value="1"/>
</dbReference>
<feature type="transmembrane region" description="Helical" evidence="10">
    <location>
        <begin position="121"/>
        <end position="138"/>
    </location>
</feature>
<keyword evidence="2" id="KW-0813">Transport</keyword>
<dbReference type="SUPFAM" id="SSF81324">
    <property type="entry name" value="Voltage-gated potassium channels"/>
    <property type="match status" value="1"/>
</dbReference>
<dbReference type="InterPro" id="IPR006153">
    <property type="entry name" value="Cation/H_exchanger_TM"/>
</dbReference>
<feature type="transmembrane region" description="Helical" evidence="10">
    <location>
        <begin position="185"/>
        <end position="207"/>
    </location>
</feature>
<keyword evidence="8 10" id="KW-0472">Membrane</keyword>
<protein>
    <recommendedName>
        <fullName evidence="11">Cyclic nucleotide-binding domain-containing protein</fullName>
    </recommendedName>
</protein>
<dbReference type="InterPro" id="IPR018422">
    <property type="entry name" value="Cation/H_exchanger_CPA1"/>
</dbReference>
<dbReference type="CDD" id="cd00038">
    <property type="entry name" value="CAP_ED"/>
    <property type="match status" value="1"/>
</dbReference>
<keyword evidence="5 10" id="KW-1133">Transmembrane helix</keyword>
<organism evidence="12 13">
    <name type="scientific">Clavelina lepadiformis</name>
    <name type="common">Light-bulb sea squirt</name>
    <name type="synonym">Ascidia lepadiformis</name>
    <dbReference type="NCBI Taxonomy" id="159417"/>
    <lineage>
        <taxon>Eukaryota</taxon>
        <taxon>Metazoa</taxon>
        <taxon>Chordata</taxon>
        <taxon>Tunicata</taxon>
        <taxon>Ascidiacea</taxon>
        <taxon>Aplousobranchia</taxon>
        <taxon>Clavelinidae</taxon>
        <taxon>Clavelina</taxon>
    </lineage>
</organism>
<dbReference type="InterPro" id="IPR000595">
    <property type="entry name" value="cNMP-bd_dom"/>
</dbReference>
<dbReference type="Gene3D" id="2.60.120.10">
    <property type="entry name" value="Jelly Rolls"/>
    <property type="match status" value="1"/>
</dbReference>
<evidence type="ECO:0000256" key="7">
    <source>
        <dbReference type="ARBA" id="ARBA00023065"/>
    </source>
</evidence>
<feature type="transmembrane region" description="Helical" evidence="10">
    <location>
        <begin position="346"/>
        <end position="366"/>
    </location>
</feature>
<comment type="caution">
    <text evidence="12">The sequence shown here is derived from an EMBL/GenBank/DDBJ whole genome shotgun (WGS) entry which is preliminary data.</text>
</comment>
<dbReference type="Pfam" id="PF00520">
    <property type="entry name" value="Ion_trans"/>
    <property type="match status" value="1"/>
</dbReference>
<proteinExistence type="predicted"/>
<dbReference type="Proteomes" id="UP001642483">
    <property type="component" value="Unassembled WGS sequence"/>
</dbReference>
<dbReference type="PANTHER" id="PTHR10110:SF86">
    <property type="entry name" value="SODIUM_HYDROGEN EXCHANGER 7"/>
    <property type="match status" value="1"/>
</dbReference>